<dbReference type="RefSeq" id="WP_072934276.1">
    <property type="nucleotide sequence ID" value="NZ_FQUG01000002.1"/>
</dbReference>
<name>A0A1M4SIR1_9FIRM</name>
<dbReference type="EMBL" id="FQUG01000002">
    <property type="protein sequence ID" value="SHE32032.1"/>
    <property type="molecule type" value="Genomic_DNA"/>
</dbReference>
<sequence>MRVASMMMTNRYLKQLNRTYEAQTKLMEQSDGDKLHRASDDAIGYSKYLRYGDSYAENNQYQTNVKSAISWMKNSDAAVQDISDALKTIVEKSNAAQDTNTTTDMQAIAKEMLVKVQQVVADGNMQVNGRYLFSGQSDLKQPYSMSNDKFQRGLTKNLDDKQTAFFNQGTAPSKTASSGNLSQMLTLKGSDGNEYYLNTMDGNVYSKDFMDNGYKDKMAAGQATVKAGDEAGTVSGWGGSTEVHNYFDANGVINTDGESFSSDITVGGETVTLKFSTIEQYIITYSGDNNHFSMVKENGATQPATDTVNMNGIDLAGTSIFDDANSGNRSSGAAAFNDVLTVVAMTDMGNAAWMSSDGKTLANNSFEIVNTSQSKLAARQQVYTDCQNMLTTQNESILTDITEVHSTDVAKLATKLMEAQTIYQLSLSVGSRILPPTLADYL</sequence>
<keyword evidence="2" id="KW-0969">Cilium</keyword>
<evidence type="ECO:0000313" key="2">
    <source>
        <dbReference type="EMBL" id="SHE32032.1"/>
    </source>
</evidence>
<evidence type="ECO:0000259" key="1">
    <source>
        <dbReference type="Pfam" id="PF00669"/>
    </source>
</evidence>
<evidence type="ECO:0000313" key="3">
    <source>
        <dbReference type="Proteomes" id="UP000184404"/>
    </source>
</evidence>
<keyword evidence="3" id="KW-1185">Reference proteome</keyword>
<dbReference type="OrthoDB" id="9758307at2"/>
<organism evidence="2 3">
    <name type="scientific">Schwartzia succinivorans DSM 10502</name>
    <dbReference type="NCBI Taxonomy" id="1123243"/>
    <lineage>
        <taxon>Bacteria</taxon>
        <taxon>Bacillati</taxon>
        <taxon>Bacillota</taxon>
        <taxon>Negativicutes</taxon>
        <taxon>Selenomonadales</taxon>
        <taxon>Selenomonadaceae</taxon>
        <taxon>Schwartzia</taxon>
    </lineage>
</organism>
<dbReference type="Gene3D" id="1.20.1330.10">
    <property type="entry name" value="f41 fragment of flagellin, N-terminal domain"/>
    <property type="match status" value="1"/>
</dbReference>
<dbReference type="InterPro" id="IPR001492">
    <property type="entry name" value="Flagellin"/>
</dbReference>
<dbReference type="Proteomes" id="UP000184404">
    <property type="component" value="Unassembled WGS sequence"/>
</dbReference>
<dbReference type="SUPFAM" id="SSF64518">
    <property type="entry name" value="Phase 1 flagellin"/>
    <property type="match status" value="1"/>
</dbReference>
<accession>A0A1M4SIR1</accession>
<keyword evidence="2" id="KW-0966">Cell projection</keyword>
<dbReference type="STRING" id="1123243.SAMN02745190_00148"/>
<keyword evidence="2" id="KW-0282">Flagellum</keyword>
<dbReference type="PANTHER" id="PTHR42792">
    <property type="entry name" value="FLAGELLIN"/>
    <property type="match status" value="1"/>
</dbReference>
<gene>
    <name evidence="2" type="ORF">SAMN02745190_00148</name>
</gene>
<proteinExistence type="predicted"/>
<dbReference type="GO" id="GO:0005198">
    <property type="term" value="F:structural molecule activity"/>
    <property type="evidence" value="ECO:0007669"/>
    <property type="project" value="InterPro"/>
</dbReference>
<dbReference type="InterPro" id="IPR001029">
    <property type="entry name" value="Flagellin_N"/>
</dbReference>
<dbReference type="AlphaFoldDB" id="A0A1M4SIR1"/>
<feature type="domain" description="Flagellin N-terminal" evidence="1">
    <location>
        <begin position="6"/>
        <end position="136"/>
    </location>
</feature>
<dbReference type="GO" id="GO:0009288">
    <property type="term" value="C:bacterial-type flagellum"/>
    <property type="evidence" value="ECO:0007669"/>
    <property type="project" value="InterPro"/>
</dbReference>
<dbReference type="PANTHER" id="PTHR42792:SF1">
    <property type="entry name" value="FLAGELLAR HOOK-ASSOCIATED PROTEIN 3"/>
    <property type="match status" value="1"/>
</dbReference>
<protein>
    <submittedName>
        <fullName evidence="2">Flagellar hook-associated protein 3 FlgL</fullName>
    </submittedName>
</protein>
<reference evidence="2 3" key="1">
    <citation type="submission" date="2016-11" db="EMBL/GenBank/DDBJ databases">
        <authorList>
            <person name="Jaros S."/>
            <person name="Januszkiewicz K."/>
            <person name="Wedrychowicz H."/>
        </authorList>
    </citation>
    <scope>NUCLEOTIDE SEQUENCE [LARGE SCALE GENOMIC DNA]</scope>
    <source>
        <strain evidence="2 3">DSM 10502</strain>
    </source>
</reference>
<dbReference type="Pfam" id="PF00669">
    <property type="entry name" value="Flagellin_N"/>
    <property type="match status" value="1"/>
</dbReference>